<accession>A0A2X0QW08</accession>
<evidence type="ECO:0000313" key="2">
    <source>
        <dbReference type="EMBL" id="SPS05960.1"/>
    </source>
</evidence>
<reference evidence="2" key="1">
    <citation type="submission" date="2018-05" db="EMBL/GenBank/DDBJ databases">
        <authorList>
            <person name="Lanie J.A."/>
            <person name="Ng W.-L."/>
            <person name="Kazmierczak K.M."/>
            <person name="Andrzejewski T.M."/>
            <person name="Davidsen T.M."/>
            <person name="Wayne K.J."/>
            <person name="Tettelin H."/>
            <person name="Glass J.I."/>
            <person name="Rusch D."/>
            <person name="Podicherti R."/>
            <person name="Tsui H.-C.T."/>
            <person name="Winkler M.E."/>
        </authorList>
    </citation>
    <scope>NUCLEOTIDE SEQUENCE</scope>
    <source>
        <strain evidence="2">KNB</strain>
    </source>
</reference>
<proteinExistence type="predicted"/>
<evidence type="ECO:0000256" key="1">
    <source>
        <dbReference type="SAM" id="MobiDB-lite"/>
    </source>
</evidence>
<organism evidence="2">
    <name type="scientific">Candidatus Nitrotoga fabula</name>
    <dbReference type="NCBI Taxonomy" id="2182327"/>
    <lineage>
        <taxon>Bacteria</taxon>
        <taxon>Pseudomonadati</taxon>
        <taxon>Pseudomonadota</taxon>
        <taxon>Betaproteobacteria</taxon>
        <taxon>Nitrosomonadales</taxon>
        <taxon>Gallionellaceae</taxon>
        <taxon>Candidatus Nitrotoga</taxon>
    </lineage>
</organism>
<feature type="compositionally biased region" description="Basic and acidic residues" evidence="1">
    <location>
        <begin position="1"/>
        <end position="12"/>
    </location>
</feature>
<name>A0A2X0QW08_9PROT</name>
<feature type="region of interest" description="Disordered" evidence="1">
    <location>
        <begin position="1"/>
        <end position="56"/>
    </location>
</feature>
<sequence>MTHSPVDEAVERPKKKSRKTKTQTSDSAEAIASSPLDDAVLAERTTNDDGVVATTC</sequence>
<gene>
    <name evidence="2" type="ORF">NITFAB_1550</name>
</gene>
<protein>
    <submittedName>
        <fullName evidence="2">Uncharacterized protein</fullName>
    </submittedName>
</protein>
<dbReference type="AlphaFoldDB" id="A0A2X0QW08"/>
<dbReference type="EMBL" id="LS423452">
    <property type="protein sequence ID" value="SPS05960.1"/>
    <property type="molecule type" value="Genomic_DNA"/>
</dbReference>